<keyword evidence="3" id="KW-1185">Reference proteome</keyword>
<dbReference type="Proteomes" id="UP000027120">
    <property type="component" value="Unassembled WGS sequence"/>
</dbReference>
<feature type="compositionally biased region" description="Basic residues" evidence="1">
    <location>
        <begin position="55"/>
        <end position="65"/>
    </location>
</feature>
<gene>
    <name evidence="2" type="ORF">CISIN_1g035159mg</name>
</gene>
<proteinExistence type="predicted"/>
<evidence type="ECO:0000313" key="2">
    <source>
        <dbReference type="EMBL" id="KDO41980.1"/>
    </source>
</evidence>
<name>A0A067DK93_CITSI</name>
<dbReference type="EMBL" id="KK785535">
    <property type="protein sequence ID" value="KDO41980.1"/>
    <property type="molecule type" value="Genomic_DNA"/>
</dbReference>
<reference evidence="2 3" key="1">
    <citation type="submission" date="2014-04" db="EMBL/GenBank/DDBJ databases">
        <authorList>
            <consortium name="International Citrus Genome Consortium"/>
            <person name="Gmitter F."/>
            <person name="Chen C."/>
            <person name="Farmerie W."/>
            <person name="Harkins T."/>
            <person name="Desany B."/>
            <person name="Mohiuddin M."/>
            <person name="Kodira C."/>
            <person name="Borodovsky M."/>
            <person name="Lomsadze A."/>
            <person name="Burns P."/>
            <person name="Jenkins J."/>
            <person name="Prochnik S."/>
            <person name="Shu S."/>
            <person name="Chapman J."/>
            <person name="Pitluck S."/>
            <person name="Schmutz J."/>
            <person name="Rokhsar D."/>
        </authorList>
    </citation>
    <scope>NUCLEOTIDE SEQUENCE</scope>
</reference>
<feature type="region of interest" description="Disordered" evidence="1">
    <location>
        <begin position="52"/>
        <end position="72"/>
    </location>
</feature>
<protein>
    <submittedName>
        <fullName evidence="2">Uncharacterized protein</fullName>
    </submittedName>
</protein>
<accession>A0A067DK93</accession>
<dbReference type="AlphaFoldDB" id="A0A067DK93"/>
<organism evidence="2 3">
    <name type="scientific">Citrus sinensis</name>
    <name type="common">Sweet orange</name>
    <name type="synonym">Citrus aurantium var. sinensis</name>
    <dbReference type="NCBI Taxonomy" id="2711"/>
    <lineage>
        <taxon>Eukaryota</taxon>
        <taxon>Viridiplantae</taxon>
        <taxon>Streptophyta</taxon>
        <taxon>Embryophyta</taxon>
        <taxon>Tracheophyta</taxon>
        <taxon>Spermatophyta</taxon>
        <taxon>Magnoliopsida</taxon>
        <taxon>eudicotyledons</taxon>
        <taxon>Gunneridae</taxon>
        <taxon>Pentapetalae</taxon>
        <taxon>rosids</taxon>
        <taxon>malvids</taxon>
        <taxon>Sapindales</taxon>
        <taxon>Rutaceae</taxon>
        <taxon>Aurantioideae</taxon>
        <taxon>Citrus</taxon>
    </lineage>
</organism>
<evidence type="ECO:0000313" key="3">
    <source>
        <dbReference type="Proteomes" id="UP000027120"/>
    </source>
</evidence>
<evidence type="ECO:0000256" key="1">
    <source>
        <dbReference type="SAM" id="MobiDB-lite"/>
    </source>
</evidence>
<sequence>MLIVSSLKLGARGVMSLKADKQKVIVKERDGPEATKEKPKRCRWKLQARNVDKSIKHKDRPKAMKRSSDEIF</sequence>